<evidence type="ECO:0000313" key="1">
    <source>
        <dbReference type="EMBL" id="TWP30616.1"/>
    </source>
</evidence>
<dbReference type="RefSeq" id="WP_146261202.1">
    <property type="nucleotide sequence ID" value="NZ_SELG01000024.1"/>
</dbReference>
<dbReference type="EMBL" id="SELH01000011">
    <property type="protein sequence ID" value="TWP30616.1"/>
    <property type="molecule type" value="Genomic_DNA"/>
</dbReference>
<name>A0A563DK58_9FLAO</name>
<dbReference type="Pfam" id="PF14114">
    <property type="entry name" value="DUF4286"/>
    <property type="match status" value="1"/>
</dbReference>
<reference evidence="1 2" key="1">
    <citation type="submission" date="2019-02" db="EMBL/GenBank/DDBJ databases">
        <title>Apibacter muscae sp. nov.: a novel member of the house fly microbiota.</title>
        <authorList>
            <person name="Park R."/>
        </authorList>
    </citation>
    <scope>NUCLEOTIDE SEQUENCE [LARGE SCALE GENOMIC DNA]</scope>
    <source>
        <strain evidence="1 2">AL1</strain>
    </source>
</reference>
<protein>
    <submittedName>
        <fullName evidence="1">DUF4286 family protein</fullName>
    </submittedName>
</protein>
<dbReference type="Proteomes" id="UP000319499">
    <property type="component" value="Unassembled WGS sequence"/>
</dbReference>
<evidence type="ECO:0000313" key="2">
    <source>
        <dbReference type="Proteomes" id="UP000319499"/>
    </source>
</evidence>
<dbReference type="OrthoDB" id="1121837at2"/>
<comment type="caution">
    <text evidence="1">The sequence shown here is derived from an EMBL/GenBank/DDBJ whole genome shotgun (WGS) entry which is preliminary data.</text>
</comment>
<proteinExistence type="predicted"/>
<keyword evidence="2" id="KW-1185">Reference proteome</keyword>
<accession>A0A563DK58</accession>
<dbReference type="InterPro" id="IPR025563">
    <property type="entry name" value="DUF4286"/>
</dbReference>
<organism evidence="1 2">
    <name type="scientific">Apibacter muscae</name>
    <dbReference type="NCBI Taxonomy" id="2509004"/>
    <lineage>
        <taxon>Bacteria</taxon>
        <taxon>Pseudomonadati</taxon>
        <taxon>Bacteroidota</taxon>
        <taxon>Flavobacteriia</taxon>
        <taxon>Flavobacteriales</taxon>
        <taxon>Weeksellaceae</taxon>
        <taxon>Apibacter</taxon>
    </lineage>
</organism>
<dbReference type="AlphaFoldDB" id="A0A563DK58"/>
<gene>
    <name evidence="1" type="ORF">ETU09_01040</name>
</gene>
<sequence>MYIYAESFHVEFSIENDWIHWVKENFIAELHQTNLFTKAIFCKVLSHQDESGNTYSIQCFTNEKENLSLFQTQYSDRIHQLIFKKFGAKVLFFTSEIELLETFEF</sequence>